<dbReference type="KEGG" id="ngr:NAEGRDRAFT_67804"/>
<evidence type="ECO:0000259" key="1">
    <source>
        <dbReference type="Pfam" id="PF13532"/>
    </source>
</evidence>
<dbReference type="GO" id="GO:0016491">
    <property type="term" value="F:oxidoreductase activity"/>
    <property type="evidence" value="ECO:0007669"/>
    <property type="project" value="TreeGrafter"/>
</dbReference>
<keyword evidence="3" id="KW-1185">Reference proteome</keyword>
<dbReference type="RefSeq" id="XP_002676916.1">
    <property type="nucleotide sequence ID" value="XM_002676870.1"/>
</dbReference>
<dbReference type="Pfam" id="PF13532">
    <property type="entry name" value="2OG-FeII_Oxy_2"/>
    <property type="match status" value="1"/>
</dbReference>
<evidence type="ECO:0000313" key="2">
    <source>
        <dbReference type="EMBL" id="EFC44172.1"/>
    </source>
</evidence>
<feature type="domain" description="Alpha-ketoglutarate-dependent dioxygenase AlkB-like" evidence="1">
    <location>
        <begin position="37"/>
        <end position="265"/>
    </location>
</feature>
<dbReference type="GO" id="GO:0032451">
    <property type="term" value="F:demethylase activity"/>
    <property type="evidence" value="ECO:0007669"/>
    <property type="project" value="TreeGrafter"/>
</dbReference>
<dbReference type="PANTHER" id="PTHR12463:SF1">
    <property type="entry name" value="2-OXOGLUTARATE AND FE-DEPENDENT OXYGENASE FAMILY PROTEIN"/>
    <property type="match status" value="1"/>
</dbReference>
<dbReference type="STRING" id="5762.D2VG00"/>
<dbReference type="InterPro" id="IPR037151">
    <property type="entry name" value="AlkB-like_sf"/>
</dbReference>
<dbReference type="AlphaFoldDB" id="D2VG00"/>
<dbReference type="eggNOG" id="KOG4176">
    <property type="taxonomic scope" value="Eukaryota"/>
</dbReference>
<dbReference type="Gene3D" id="2.60.120.590">
    <property type="entry name" value="Alpha-ketoglutarate-dependent dioxygenase AlkB-like"/>
    <property type="match status" value="1"/>
</dbReference>
<accession>D2VG00</accession>
<dbReference type="OrthoDB" id="271595at2759"/>
<gene>
    <name evidence="2" type="ORF">NAEGRDRAFT_67804</name>
</gene>
<dbReference type="GeneID" id="8848155"/>
<dbReference type="VEuPathDB" id="AmoebaDB:NAEGRDRAFT_67804"/>
<dbReference type="PANTHER" id="PTHR12463">
    <property type="entry name" value="OXYGENASE-RELATED"/>
    <property type="match status" value="1"/>
</dbReference>
<name>D2VG00_NAEGR</name>
<dbReference type="GO" id="GO:0070988">
    <property type="term" value="P:demethylation"/>
    <property type="evidence" value="ECO:0007669"/>
    <property type="project" value="InterPro"/>
</dbReference>
<dbReference type="InParanoid" id="D2VG00"/>
<dbReference type="InterPro" id="IPR032857">
    <property type="entry name" value="ALKBH4"/>
</dbReference>
<proteinExistence type="predicted"/>
<reference evidence="2 3" key="1">
    <citation type="journal article" date="2010" name="Cell">
        <title>The genome of Naegleria gruberi illuminates early eukaryotic versatility.</title>
        <authorList>
            <person name="Fritz-Laylin L.K."/>
            <person name="Prochnik S.E."/>
            <person name="Ginger M.L."/>
            <person name="Dacks J.B."/>
            <person name="Carpenter M.L."/>
            <person name="Field M.C."/>
            <person name="Kuo A."/>
            <person name="Paredez A."/>
            <person name="Chapman J."/>
            <person name="Pham J."/>
            <person name="Shu S."/>
            <person name="Neupane R."/>
            <person name="Cipriano M."/>
            <person name="Mancuso J."/>
            <person name="Tu H."/>
            <person name="Salamov A."/>
            <person name="Lindquist E."/>
            <person name="Shapiro H."/>
            <person name="Lucas S."/>
            <person name="Grigoriev I.V."/>
            <person name="Cande W.Z."/>
            <person name="Fulton C."/>
            <person name="Rokhsar D.S."/>
            <person name="Dawson S.C."/>
        </authorList>
    </citation>
    <scope>NUCLEOTIDE SEQUENCE [LARGE SCALE GENOMIC DNA]</scope>
    <source>
        <strain evidence="2 3">NEG-M</strain>
    </source>
</reference>
<evidence type="ECO:0000313" key="3">
    <source>
        <dbReference type="Proteomes" id="UP000006671"/>
    </source>
</evidence>
<dbReference type="InterPro" id="IPR027450">
    <property type="entry name" value="AlkB-like"/>
</dbReference>
<sequence length="286" mass="33597">MSQQASSSSSSDETFQLPAHLTNSYFSTNPHIKTIPGLYVFANYITNEEARQIINTLDSQEWCHEICRRQQHYGYLYYHTRQNIPNLQPTEQEVSPLKSLEFDKFWTELFWEKMVKRDGLFNIDVAHKWWVNKENKSEPQCLVNEYMSSQGIASHVDNVNAFGDVIVGISLLKPVYMTFRKDKLETRILLPPNSCYVLTGESRFEWRHGITHMKQIHVPSQYIVPELNENEKDFTVPRDEDDEDNDGSKLYIREEGYRRISLTFRFIKLEGTKRVDETAPETDALW</sequence>
<dbReference type="SUPFAM" id="SSF51197">
    <property type="entry name" value="Clavaminate synthase-like"/>
    <property type="match status" value="1"/>
</dbReference>
<dbReference type="EMBL" id="GG738869">
    <property type="protein sequence ID" value="EFC44172.1"/>
    <property type="molecule type" value="Genomic_DNA"/>
</dbReference>
<dbReference type="Proteomes" id="UP000006671">
    <property type="component" value="Unassembled WGS sequence"/>
</dbReference>
<dbReference type="OMA" id="RHGITHM"/>
<organism evidence="3">
    <name type="scientific">Naegleria gruberi</name>
    <name type="common">Amoeba</name>
    <dbReference type="NCBI Taxonomy" id="5762"/>
    <lineage>
        <taxon>Eukaryota</taxon>
        <taxon>Discoba</taxon>
        <taxon>Heterolobosea</taxon>
        <taxon>Tetramitia</taxon>
        <taxon>Eutetramitia</taxon>
        <taxon>Vahlkampfiidae</taxon>
        <taxon>Naegleria</taxon>
    </lineage>
</organism>
<protein>
    <submittedName>
        <fullName evidence="2">Predicted protein</fullName>
    </submittedName>
</protein>